<evidence type="ECO:0000313" key="4">
    <source>
        <dbReference type="Proteomes" id="UP000272729"/>
    </source>
</evidence>
<dbReference type="OrthoDB" id="9785707at2"/>
<feature type="domain" description="Smf/DprA SLOG" evidence="2">
    <location>
        <begin position="75"/>
        <end position="288"/>
    </location>
</feature>
<comment type="caution">
    <text evidence="3">The sequence shown here is derived from an EMBL/GenBank/DDBJ whole genome shotgun (WGS) entry which is preliminary data.</text>
</comment>
<sequence length="302" mass="30621">MSLDRSELHALLYIKRVAEPPAPAAHDFVATVGVVEVAAAIRAGTAPAAVAAEVNRPDADIGPDLEALDRGQVRLLTPEDAEWPRERLACLEAGGLTPPLALWVRGTASLAELTASSVTVTGSRAATGYGNHVAAEFGFDFAEAGVTVVGGGGYGIEGAAHRGALIAERPTVVVLPCGVDRPYPAGHAVLLDNVAERGGLLVGEYPVGAAPARHRFAARVRLLAALGGATVVVEAGRRSGAAAIARTSASLGRRVYGVPGPITSTLSVGVHELLRDGPARLATAVADVELDGLSVAADGAVP</sequence>
<dbReference type="EMBL" id="RBXR01000001">
    <property type="protein sequence ID" value="RKT69369.1"/>
    <property type="molecule type" value="Genomic_DNA"/>
</dbReference>
<evidence type="ECO:0000313" key="3">
    <source>
        <dbReference type="EMBL" id="RKT69369.1"/>
    </source>
</evidence>
<dbReference type="InterPro" id="IPR057666">
    <property type="entry name" value="DrpA_SLOG"/>
</dbReference>
<evidence type="ECO:0000259" key="2">
    <source>
        <dbReference type="Pfam" id="PF02481"/>
    </source>
</evidence>
<dbReference type="Gene3D" id="3.40.50.450">
    <property type="match status" value="1"/>
</dbReference>
<evidence type="ECO:0000256" key="1">
    <source>
        <dbReference type="ARBA" id="ARBA00006525"/>
    </source>
</evidence>
<name>A0A495X742_9PSEU</name>
<reference evidence="3 4" key="1">
    <citation type="submission" date="2018-10" db="EMBL/GenBank/DDBJ databases">
        <title>Sequencing the genomes of 1000 actinobacteria strains.</title>
        <authorList>
            <person name="Klenk H.-P."/>
        </authorList>
    </citation>
    <scope>NUCLEOTIDE SEQUENCE [LARGE SCALE GENOMIC DNA]</scope>
    <source>
        <strain evidence="3 4">DSM 43911</strain>
    </source>
</reference>
<gene>
    <name evidence="3" type="ORF">DFJ66_2589</name>
</gene>
<dbReference type="InterPro" id="IPR003488">
    <property type="entry name" value="DprA"/>
</dbReference>
<dbReference type="SUPFAM" id="SSF102405">
    <property type="entry name" value="MCP/YpsA-like"/>
    <property type="match status" value="1"/>
</dbReference>
<dbReference type="PANTHER" id="PTHR43022:SF1">
    <property type="entry name" value="PROTEIN SMF"/>
    <property type="match status" value="1"/>
</dbReference>
<dbReference type="Pfam" id="PF02481">
    <property type="entry name" value="DNA_processg_A"/>
    <property type="match status" value="1"/>
</dbReference>
<dbReference type="RefSeq" id="WP_147459236.1">
    <property type="nucleotide sequence ID" value="NZ_JBIUBA010000002.1"/>
</dbReference>
<accession>A0A495X742</accession>
<organism evidence="3 4">
    <name type="scientific">Saccharothrix variisporea</name>
    <dbReference type="NCBI Taxonomy" id="543527"/>
    <lineage>
        <taxon>Bacteria</taxon>
        <taxon>Bacillati</taxon>
        <taxon>Actinomycetota</taxon>
        <taxon>Actinomycetes</taxon>
        <taxon>Pseudonocardiales</taxon>
        <taxon>Pseudonocardiaceae</taxon>
        <taxon>Saccharothrix</taxon>
    </lineage>
</organism>
<dbReference type="GO" id="GO:0009294">
    <property type="term" value="P:DNA-mediated transformation"/>
    <property type="evidence" value="ECO:0007669"/>
    <property type="project" value="InterPro"/>
</dbReference>
<dbReference type="Proteomes" id="UP000272729">
    <property type="component" value="Unassembled WGS sequence"/>
</dbReference>
<keyword evidence="4" id="KW-1185">Reference proteome</keyword>
<proteinExistence type="inferred from homology"/>
<protein>
    <submittedName>
        <fullName evidence="3">DNA processing protein</fullName>
    </submittedName>
</protein>
<comment type="similarity">
    <text evidence="1">Belongs to the DprA/Smf family.</text>
</comment>
<dbReference type="AlphaFoldDB" id="A0A495X742"/>
<dbReference type="PANTHER" id="PTHR43022">
    <property type="entry name" value="PROTEIN SMF"/>
    <property type="match status" value="1"/>
</dbReference>